<dbReference type="AlphaFoldDB" id="A0A1I0Y999"/>
<dbReference type="EMBL" id="FOKC01000003">
    <property type="protein sequence ID" value="SFB09377.1"/>
    <property type="molecule type" value="Genomic_DNA"/>
</dbReference>
<dbReference type="OrthoDB" id="3790354at2"/>
<dbReference type="RefSeq" id="WP_139227700.1">
    <property type="nucleotide sequence ID" value="NZ_FOKC01000003.1"/>
</dbReference>
<dbReference type="STRING" id="748909.SAMN05192575_103311"/>
<sequence length="111" mass="12647">MPVTQVFSRHTRIDADLDGLTFVQSQRRSSKRGIERVRRVGWGDVLGASLALTRKGRPVVRVAVRGNPAPAHHRDDPFSVKLRRKDLQSAEGFVEDVNVEVNVRQRWRDHA</sequence>
<organism evidence="1 2">
    <name type="scientific">Nocardioides alpinus</name>
    <dbReference type="NCBI Taxonomy" id="748909"/>
    <lineage>
        <taxon>Bacteria</taxon>
        <taxon>Bacillati</taxon>
        <taxon>Actinomycetota</taxon>
        <taxon>Actinomycetes</taxon>
        <taxon>Propionibacteriales</taxon>
        <taxon>Nocardioidaceae</taxon>
        <taxon>Nocardioides</taxon>
    </lineage>
</organism>
<reference evidence="1" key="1">
    <citation type="submission" date="2016-10" db="EMBL/GenBank/DDBJ databases">
        <authorList>
            <person name="de Groot N.N."/>
        </authorList>
    </citation>
    <scope>NUCLEOTIDE SEQUENCE [LARGE SCALE GENOMIC DNA]</scope>
    <source>
        <strain evidence="1">CGMCC 1.10697</strain>
    </source>
</reference>
<evidence type="ECO:0000313" key="1">
    <source>
        <dbReference type="EMBL" id="SFB09377.1"/>
    </source>
</evidence>
<accession>A0A1I0Y999</accession>
<gene>
    <name evidence="1" type="ORF">SAMN05192575_103311</name>
</gene>
<name>A0A1I0Y999_9ACTN</name>
<dbReference type="Proteomes" id="UP000199113">
    <property type="component" value="Unassembled WGS sequence"/>
</dbReference>
<protein>
    <submittedName>
        <fullName evidence="1">Uncharacterized protein</fullName>
    </submittedName>
</protein>
<evidence type="ECO:0000313" key="2">
    <source>
        <dbReference type="Proteomes" id="UP000199113"/>
    </source>
</evidence>
<proteinExistence type="predicted"/>